<dbReference type="RefSeq" id="WP_225698010.1">
    <property type="nucleotide sequence ID" value="NZ_JAIXNE010000002.1"/>
</dbReference>
<comment type="caution">
    <text evidence="2">The sequence shown here is derived from an EMBL/GenBank/DDBJ whole genome shotgun (WGS) entry which is preliminary data.</text>
</comment>
<proteinExistence type="predicted"/>
<dbReference type="AlphaFoldDB" id="A0A9X1HSP2"/>
<dbReference type="EMBL" id="JAIXNE010000002">
    <property type="protein sequence ID" value="MCA6074900.1"/>
    <property type="molecule type" value="Genomic_DNA"/>
</dbReference>
<sequence>MVSIQGTNASLLAIPQNRIRAFESAVNAILGTDALFIFSGYRSDIIYQGSEDHNLKIIALWQLYANVTDGSSFRRSFFQTTTKKDTLEAFFVRLIYLSANKQWFNPYVESLRRTISGRSGHRLAKALIKCQKYIKNEGIHKIFDLEDTTPKYADPVPHIPGALTRNYLEEYPVN</sequence>
<evidence type="ECO:0000313" key="4">
    <source>
        <dbReference type="Proteomes" id="UP001139409"/>
    </source>
</evidence>
<keyword evidence="4" id="KW-1185">Reference proteome</keyword>
<organism evidence="2 4">
    <name type="scientific">Fulvivirga sedimenti</name>
    <dbReference type="NCBI Taxonomy" id="2879465"/>
    <lineage>
        <taxon>Bacteria</taxon>
        <taxon>Pseudomonadati</taxon>
        <taxon>Bacteroidota</taxon>
        <taxon>Cytophagia</taxon>
        <taxon>Cytophagales</taxon>
        <taxon>Fulvivirgaceae</taxon>
        <taxon>Fulvivirga</taxon>
    </lineage>
</organism>
<evidence type="ECO:0000313" key="1">
    <source>
        <dbReference type="EMBL" id="MCA6074900.1"/>
    </source>
</evidence>
<accession>A0A9X1HSP2</accession>
<dbReference type="EMBL" id="JAIXNE010000003">
    <property type="protein sequence ID" value="MCA6076077.1"/>
    <property type="molecule type" value="Genomic_DNA"/>
</dbReference>
<dbReference type="EMBL" id="JAIXNE010000004">
    <property type="protein sequence ID" value="MCA6077205.1"/>
    <property type="molecule type" value="Genomic_DNA"/>
</dbReference>
<protein>
    <submittedName>
        <fullName evidence="2">Uncharacterized protein</fullName>
    </submittedName>
</protein>
<gene>
    <name evidence="1" type="ORF">LDX50_08470</name>
    <name evidence="2" type="ORF">LDX50_14440</name>
    <name evidence="3" type="ORF">LDX50_20160</name>
</gene>
<name>A0A9X1HSP2_9BACT</name>
<reference evidence="2" key="1">
    <citation type="submission" date="2021-09" db="EMBL/GenBank/DDBJ databases">
        <title>Fulvivirga sp. isolated from coastal sediment.</title>
        <authorList>
            <person name="Yu H."/>
        </authorList>
    </citation>
    <scope>NUCLEOTIDE SEQUENCE</scope>
    <source>
        <strain evidence="2">1062</strain>
    </source>
</reference>
<evidence type="ECO:0000313" key="2">
    <source>
        <dbReference type="EMBL" id="MCA6076077.1"/>
    </source>
</evidence>
<evidence type="ECO:0000313" key="3">
    <source>
        <dbReference type="EMBL" id="MCA6077205.1"/>
    </source>
</evidence>
<dbReference type="Proteomes" id="UP001139409">
    <property type="component" value="Unassembled WGS sequence"/>
</dbReference>